<dbReference type="KEGG" id="pmet:G4Y79_06175"/>
<protein>
    <submittedName>
        <fullName evidence="10">Glycosyltransferase family 39 protein</fullName>
    </submittedName>
</protein>
<evidence type="ECO:0000256" key="2">
    <source>
        <dbReference type="ARBA" id="ARBA00022475"/>
    </source>
</evidence>
<comment type="subcellular location">
    <subcellularLocation>
        <location evidence="1">Cell membrane</location>
        <topology evidence="1">Multi-pass membrane protein</topology>
    </subcellularLocation>
</comment>
<evidence type="ECO:0000259" key="9">
    <source>
        <dbReference type="Pfam" id="PF13231"/>
    </source>
</evidence>
<feature type="domain" description="Glycosyltransferase RgtA/B/C/D-like" evidence="9">
    <location>
        <begin position="65"/>
        <end position="247"/>
    </location>
</feature>
<keyword evidence="11" id="KW-1185">Reference proteome</keyword>
<keyword evidence="2" id="KW-1003">Cell membrane</keyword>
<dbReference type="InterPro" id="IPR038731">
    <property type="entry name" value="RgtA/B/C-like"/>
</dbReference>
<dbReference type="PROSITE" id="PS51257">
    <property type="entry name" value="PROKAR_LIPOPROTEIN"/>
    <property type="match status" value="1"/>
</dbReference>
<feature type="transmembrane region" description="Helical" evidence="8">
    <location>
        <begin position="344"/>
        <end position="369"/>
    </location>
</feature>
<dbReference type="Proteomes" id="UP000594468">
    <property type="component" value="Chromosome"/>
</dbReference>
<dbReference type="EMBL" id="CP062983">
    <property type="protein sequence ID" value="QPC83964.1"/>
    <property type="molecule type" value="Genomic_DNA"/>
</dbReference>
<reference evidence="10 11" key="1">
    <citation type="submission" date="2020-02" db="EMBL/GenBank/DDBJ databases">
        <authorList>
            <person name="Zheng R.K."/>
            <person name="Sun C.M."/>
        </authorList>
    </citation>
    <scope>NUCLEOTIDE SEQUENCE [LARGE SCALE GENOMIC DNA]</scope>
    <source>
        <strain evidence="11">rifampicinis</strain>
    </source>
</reference>
<dbReference type="PANTHER" id="PTHR33908:SF11">
    <property type="entry name" value="MEMBRANE PROTEIN"/>
    <property type="match status" value="1"/>
</dbReference>
<gene>
    <name evidence="10" type="ORF">G4Y79_06175</name>
</gene>
<evidence type="ECO:0000313" key="11">
    <source>
        <dbReference type="Proteomes" id="UP000594468"/>
    </source>
</evidence>
<evidence type="ECO:0000313" key="10">
    <source>
        <dbReference type="EMBL" id="QPC83964.1"/>
    </source>
</evidence>
<accession>A0A7S8EBP1</accession>
<dbReference type="Pfam" id="PF13231">
    <property type="entry name" value="PMT_2"/>
    <property type="match status" value="1"/>
</dbReference>
<proteinExistence type="predicted"/>
<feature type="transmembrane region" description="Helical" evidence="8">
    <location>
        <begin position="191"/>
        <end position="213"/>
    </location>
</feature>
<dbReference type="PANTHER" id="PTHR33908">
    <property type="entry name" value="MANNOSYLTRANSFERASE YKCB-RELATED"/>
    <property type="match status" value="1"/>
</dbReference>
<evidence type="ECO:0000256" key="5">
    <source>
        <dbReference type="ARBA" id="ARBA00022692"/>
    </source>
</evidence>
<evidence type="ECO:0000256" key="7">
    <source>
        <dbReference type="ARBA" id="ARBA00023136"/>
    </source>
</evidence>
<feature type="transmembrane region" description="Helical" evidence="8">
    <location>
        <begin position="289"/>
        <end position="307"/>
    </location>
</feature>
<evidence type="ECO:0000256" key="4">
    <source>
        <dbReference type="ARBA" id="ARBA00022679"/>
    </source>
</evidence>
<sequence length="660" mass="74097">MTRFTPQSRTRALLWSALVLLLLIACAVRFHNIEVQSLWYDEGTTVGRSMRDIPTLIETMQLNIHVPGYFVLISLWEDVAGHSEFALRIFSAFLSVLSVAVTYALGRRLFGRVAALAAAGFVTFNTFSIYYAQEARMYSMLALVAALSMYVFLRFVDHLSTEQAQPQPRHVTVRWTAALALINSVGMYTHYYYPLVMVVQGIMAVLWLGWLAWREIRARTGMHRTLRALLSYTAANLVTLALFLPWLPIAIRQIGGHGNPALAEAEPLEVFIRQFQGVVTFGTTFEDHMGGMGVAVYLVMIFGLLSVRGLGKRDGRDWWRLLLPIVWVVATFFFFMVMQLNTRYLRFLTPTQIAVALWMGRGVGVLWHLRPREQRPPLRYVPRFAGVFTAVALMITMARGLDPLYNAPAYQRDDYRGLAAQVEHDLRPGDGIIVSAPGVAEIFNYYYTGDAPVYPLPISNDTIGDIDRILSEHPRIFAVYYGTDERDPDNIVEGTLDAQAYEISDQWIDDMRLVRYVAPVTLDELDEANVAFGEHITLARYGLSSTEVSPGDALQVQLEWVTDAPLETRYKVFVQLLNPDGTLAAQRDSEPGAGLQLTTLWQPGETVIDRHALAIPDGLIPGEGYTLIIGLYDANPPNNRLPVGTGDYYELATIEVRDNS</sequence>
<feature type="transmembrane region" description="Helical" evidence="8">
    <location>
        <begin position="319"/>
        <end position="338"/>
    </location>
</feature>
<feature type="transmembrane region" description="Helical" evidence="8">
    <location>
        <begin position="85"/>
        <end position="106"/>
    </location>
</feature>
<feature type="transmembrane region" description="Helical" evidence="8">
    <location>
        <begin position="113"/>
        <end position="132"/>
    </location>
</feature>
<keyword evidence="5 8" id="KW-0812">Transmembrane</keyword>
<dbReference type="AlphaFoldDB" id="A0A7S8EBP1"/>
<evidence type="ECO:0000256" key="8">
    <source>
        <dbReference type="SAM" id="Phobius"/>
    </source>
</evidence>
<evidence type="ECO:0000256" key="6">
    <source>
        <dbReference type="ARBA" id="ARBA00022989"/>
    </source>
</evidence>
<keyword evidence="4 10" id="KW-0808">Transferase</keyword>
<keyword evidence="6 8" id="KW-1133">Transmembrane helix</keyword>
<feature type="transmembrane region" description="Helical" evidence="8">
    <location>
        <begin position="225"/>
        <end position="247"/>
    </location>
</feature>
<keyword evidence="3" id="KW-0328">Glycosyltransferase</keyword>
<dbReference type="GO" id="GO:0009103">
    <property type="term" value="P:lipopolysaccharide biosynthetic process"/>
    <property type="evidence" value="ECO:0007669"/>
    <property type="project" value="UniProtKB-ARBA"/>
</dbReference>
<organism evidence="10 11">
    <name type="scientific">Phototrophicus methaneseepsis</name>
    <dbReference type="NCBI Taxonomy" id="2710758"/>
    <lineage>
        <taxon>Bacteria</taxon>
        <taxon>Bacillati</taxon>
        <taxon>Chloroflexota</taxon>
        <taxon>Candidatus Thermofontia</taxon>
        <taxon>Phototrophicales</taxon>
        <taxon>Phototrophicaceae</taxon>
        <taxon>Phototrophicus</taxon>
    </lineage>
</organism>
<dbReference type="RefSeq" id="WP_195172028.1">
    <property type="nucleotide sequence ID" value="NZ_CP062983.1"/>
</dbReference>
<evidence type="ECO:0000256" key="3">
    <source>
        <dbReference type="ARBA" id="ARBA00022676"/>
    </source>
</evidence>
<dbReference type="InterPro" id="IPR050297">
    <property type="entry name" value="LipidA_mod_glycosyltrf_83"/>
</dbReference>
<dbReference type="GO" id="GO:0005886">
    <property type="term" value="C:plasma membrane"/>
    <property type="evidence" value="ECO:0007669"/>
    <property type="project" value="UniProtKB-SubCell"/>
</dbReference>
<name>A0A7S8EBP1_9CHLR</name>
<feature type="transmembrane region" description="Helical" evidence="8">
    <location>
        <begin position="381"/>
        <end position="401"/>
    </location>
</feature>
<dbReference type="GO" id="GO:0016763">
    <property type="term" value="F:pentosyltransferase activity"/>
    <property type="evidence" value="ECO:0007669"/>
    <property type="project" value="TreeGrafter"/>
</dbReference>
<evidence type="ECO:0000256" key="1">
    <source>
        <dbReference type="ARBA" id="ARBA00004651"/>
    </source>
</evidence>
<keyword evidence="7 8" id="KW-0472">Membrane</keyword>